<sequence length="416" mass="45670">MDVPPEALPFCDLVGCGITLFPGSNIFNCRQILEASEKNHLLRLGSHTKTTQFFVDGDLSSIAEDLICDNGANLSKELTGKPYLSQRYLGVSMADDGKAGSVPSLDSTTLFGLWSTSRTLCVIHTFNVDFIVAAKRLPPWEENNPSVRGTFAEFFARWGTDIALGYSLGARYQLQITRPDASSESKNNFRTHIDTEFAPIIGKDEGPKDTTQYREYLGRLDRGFCVLGGHPQIADALARNPTERRLFDNWLRSIDLGEQNDIINNQVGNICNLFTGSPIQEYMLIGKKLELAWNGATDRVSWCGIWGVPGTSMHATARPGSVILENTRTMFNVRSSSGDQAECDIILSAPPATPLEVTLVPSKEGIFLENPFVFDLRLQLYPEGLLGAITIILGDKVNEGKVTIPNLAAIGDYTAE</sequence>
<dbReference type="InterPro" id="IPR020864">
    <property type="entry name" value="MACPF"/>
</dbReference>
<dbReference type="VEuPathDB" id="FungiDB:ASPTUDRAFT_59112"/>
<dbReference type="Proteomes" id="UP000184304">
    <property type="component" value="Unassembled WGS sequence"/>
</dbReference>
<dbReference type="OMA" id="KTHMERT"/>
<name>A0A1L9MTK8_ASPTC</name>
<organism evidence="2 3">
    <name type="scientific">Aspergillus tubingensis (strain CBS 134.48)</name>
    <dbReference type="NCBI Taxonomy" id="767770"/>
    <lineage>
        <taxon>Eukaryota</taxon>
        <taxon>Fungi</taxon>
        <taxon>Dikarya</taxon>
        <taxon>Ascomycota</taxon>
        <taxon>Pezizomycotina</taxon>
        <taxon>Eurotiomycetes</taxon>
        <taxon>Eurotiomycetidae</taxon>
        <taxon>Eurotiales</taxon>
        <taxon>Aspergillaceae</taxon>
        <taxon>Aspergillus</taxon>
        <taxon>Aspergillus subgen. Circumdati</taxon>
    </lineage>
</organism>
<protein>
    <recommendedName>
        <fullName evidence="1">MACPF domain-containing protein</fullName>
    </recommendedName>
</protein>
<accession>A0A1L9MTK8</accession>
<keyword evidence="3" id="KW-1185">Reference proteome</keyword>
<dbReference type="AlphaFoldDB" id="A0A1L9MTK8"/>
<evidence type="ECO:0000259" key="1">
    <source>
        <dbReference type="SMART" id="SM00457"/>
    </source>
</evidence>
<gene>
    <name evidence="2" type="ORF">ASPTUDRAFT_59112</name>
</gene>
<reference evidence="3" key="1">
    <citation type="journal article" date="2017" name="Genome Biol.">
        <title>Comparative genomics reveals high biological diversity and specific adaptations in the industrially and medically important fungal genus Aspergillus.</title>
        <authorList>
            <person name="de Vries R.P."/>
            <person name="Riley R."/>
            <person name="Wiebenga A."/>
            <person name="Aguilar-Osorio G."/>
            <person name="Amillis S."/>
            <person name="Uchima C.A."/>
            <person name="Anderluh G."/>
            <person name="Asadollahi M."/>
            <person name="Askin M."/>
            <person name="Barry K."/>
            <person name="Battaglia E."/>
            <person name="Bayram O."/>
            <person name="Benocci T."/>
            <person name="Braus-Stromeyer S.A."/>
            <person name="Caldana C."/>
            <person name="Canovas D."/>
            <person name="Cerqueira G.C."/>
            <person name="Chen F."/>
            <person name="Chen W."/>
            <person name="Choi C."/>
            <person name="Clum A."/>
            <person name="Dos Santos R.A."/>
            <person name="Damasio A.R."/>
            <person name="Diallinas G."/>
            <person name="Emri T."/>
            <person name="Fekete E."/>
            <person name="Flipphi M."/>
            <person name="Freyberg S."/>
            <person name="Gallo A."/>
            <person name="Gournas C."/>
            <person name="Habgood R."/>
            <person name="Hainaut M."/>
            <person name="Harispe M.L."/>
            <person name="Henrissat B."/>
            <person name="Hilden K.S."/>
            <person name="Hope R."/>
            <person name="Hossain A."/>
            <person name="Karabika E."/>
            <person name="Karaffa L."/>
            <person name="Karanyi Z."/>
            <person name="Krasevec N."/>
            <person name="Kuo A."/>
            <person name="Kusch H."/>
            <person name="LaButti K."/>
            <person name="Lagendijk E.L."/>
            <person name="Lapidus A."/>
            <person name="Levasseur A."/>
            <person name="Lindquist E."/>
            <person name="Lipzen A."/>
            <person name="Logrieco A.F."/>
            <person name="MacCabe A."/>
            <person name="Maekelae M.R."/>
            <person name="Malavazi I."/>
            <person name="Melin P."/>
            <person name="Meyer V."/>
            <person name="Mielnichuk N."/>
            <person name="Miskei M."/>
            <person name="Molnar A.P."/>
            <person name="Mule G."/>
            <person name="Ngan C.Y."/>
            <person name="Orejas M."/>
            <person name="Orosz E."/>
            <person name="Ouedraogo J.P."/>
            <person name="Overkamp K.M."/>
            <person name="Park H.-S."/>
            <person name="Perrone G."/>
            <person name="Piumi F."/>
            <person name="Punt P.J."/>
            <person name="Ram A.F."/>
            <person name="Ramon A."/>
            <person name="Rauscher S."/>
            <person name="Record E."/>
            <person name="Riano-Pachon D.M."/>
            <person name="Robert V."/>
            <person name="Roehrig J."/>
            <person name="Ruller R."/>
            <person name="Salamov A."/>
            <person name="Salih N.S."/>
            <person name="Samson R.A."/>
            <person name="Sandor E."/>
            <person name="Sanguinetti M."/>
            <person name="Schuetze T."/>
            <person name="Sepcic K."/>
            <person name="Shelest E."/>
            <person name="Sherlock G."/>
            <person name="Sophianopoulou V."/>
            <person name="Squina F.M."/>
            <person name="Sun H."/>
            <person name="Susca A."/>
            <person name="Todd R.B."/>
            <person name="Tsang A."/>
            <person name="Unkles S.E."/>
            <person name="van de Wiele N."/>
            <person name="van Rossen-Uffink D."/>
            <person name="Oliveira J.V."/>
            <person name="Vesth T.C."/>
            <person name="Visser J."/>
            <person name="Yu J.-H."/>
            <person name="Zhou M."/>
            <person name="Andersen M.R."/>
            <person name="Archer D.B."/>
            <person name="Baker S.E."/>
            <person name="Benoit I."/>
            <person name="Brakhage A.A."/>
            <person name="Braus G.H."/>
            <person name="Fischer R."/>
            <person name="Frisvad J.C."/>
            <person name="Goldman G.H."/>
            <person name="Houbraken J."/>
            <person name="Oakley B."/>
            <person name="Pocsi I."/>
            <person name="Scazzocchio C."/>
            <person name="Seiboth B."/>
            <person name="vanKuyk P.A."/>
            <person name="Wortman J."/>
            <person name="Dyer P.S."/>
            <person name="Grigoriev I.V."/>
        </authorList>
    </citation>
    <scope>NUCLEOTIDE SEQUENCE [LARGE SCALE GENOMIC DNA]</scope>
    <source>
        <strain evidence="3">CBS 134.48</strain>
    </source>
</reference>
<evidence type="ECO:0000313" key="2">
    <source>
        <dbReference type="EMBL" id="OJI80381.1"/>
    </source>
</evidence>
<dbReference type="EMBL" id="KV878207">
    <property type="protein sequence ID" value="OJI80381.1"/>
    <property type="molecule type" value="Genomic_DNA"/>
</dbReference>
<dbReference type="OrthoDB" id="4250793at2759"/>
<proteinExistence type="predicted"/>
<feature type="domain" description="MACPF" evidence="1">
    <location>
        <begin position="108"/>
        <end position="298"/>
    </location>
</feature>
<evidence type="ECO:0000313" key="3">
    <source>
        <dbReference type="Proteomes" id="UP000184304"/>
    </source>
</evidence>
<dbReference type="SMART" id="SM00457">
    <property type="entry name" value="MACPF"/>
    <property type="match status" value="1"/>
</dbReference>